<feature type="region of interest" description="Disordered" evidence="1">
    <location>
        <begin position="72"/>
        <end position="104"/>
    </location>
</feature>
<accession>A0ABV8D3F1</accession>
<proteinExistence type="predicted"/>
<dbReference type="SMART" id="SM01323">
    <property type="entry name" value="YajC"/>
    <property type="match status" value="1"/>
</dbReference>
<sequence length="104" mass="11279">MNSRAQKKQAAARTKRMNSLVKGAEVETIGGLIAIVDEVDHDNNRITLDADGVYLTFDLERSILNILSSPASETKAVDSLTTEETEPAQDKAEEAESSESAIEE</sequence>
<dbReference type="RefSeq" id="WP_380432532.1">
    <property type="nucleotide sequence ID" value="NZ_JBHSAC010000074.1"/>
</dbReference>
<keyword evidence="3" id="KW-1185">Reference proteome</keyword>
<dbReference type="Pfam" id="PF02699">
    <property type="entry name" value="YajC"/>
    <property type="match status" value="1"/>
</dbReference>
<comment type="caution">
    <text evidence="2">The sequence shown here is derived from an EMBL/GenBank/DDBJ whole genome shotgun (WGS) entry which is preliminary data.</text>
</comment>
<protein>
    <submittedName>
        <fullName evidence="2">Preprotein translocase subunit YajC</fullName>
    </submittedName>
</protein>
<organism evidence="2 3">
    <name type="scientific">Streptococcus dentapri</name>
    <dbReference type="NCBI Taxonomy" id="573564"/>
    <lineage>
        <taxon>Bacteria</taxon>
        <taxon>Bacillati</taxon>
        <taxon>Bacillota</taxon>
        <taxon>Bacilli</taxon>
        <taxon>Lactobacillales</taxon>
        <taxon>Streptococcaceae</taxon>
        <taxon>Streptococcus</taxon>
    </lineage>
</organism>
<dbReference type="InterPro" id="IPR003849">
    <property type="entry name" value="Preprotein_translocase_YajC"/>
</dbReference>
<feature type="compositionally biased region" description="Acidic residues" evidence="1">
    <location>
        <begin position="95"/>
        <end position="104"/>
    </location>
</feature>
<reference evidence="3" key="1">
    <citation type="journal article" date="2019" name="Int. J. Syst. Evol. Microbiol.">
        <title>The Global Catalogue of Microorganisms (GCM) 10K type strain sequencing project: providing services to taxonomists for standard genome sequencing and annotation.</title>
        <authorList>
            <consortium name="The Broad Institute Genomics Platform"/>
            <consortium name="The Broad Institute Genome Sequencing Center for Infectious Disease"/>
            <person name="Wu L."/>
            <person name="Ma J."/>
        </authorList>
    </citation>
    <scope>NUCLEOTIDE SEQUENCE [LARGE SCALE GENOMIC DNA]</scope>
    <source>
        <strain evidence="3">CCUG 58728</strain>
    </source>
</reference>
<dbReference type="Proteomes" id="UP001595901">
    <property type="component" value="Unassembled WGS sequence"/>
</dbReference>
<evidence type="ECO:0000313" key="2">
    <source>
        <dbReference type="EMBL" id="MFC3932840.1"/>
    </source>
</evidence>
<name>A0ABV8D3F1_9STRE</name>
<evidence type="ECO:0000313" key="3">
    <source>
        <dbReference type="Proteomes" id="UP001595901"/>
    </source>
</evidence>
<gene>
    <name evidence="2" type="ORF">ACFOSE_08770</name>
</gene>
<dbReference type="EMBL" id="JBHSAC010000074">
    <property type="protein sequence ID" value="MFC3932840.1"/>
    <property type="molecule type" value="Genomic_DNA"/>
</dbReference>
<evidence type="ECO:0000256" key="1">
    <source>
        <dbReference type="SAM" id="MobiDB-lite"/>
    </source>
</evidence>